<evidence type="ECO:0000256" key="6">
    <source>
        <dbReference type="SAM" id="Phobius"/>
    </source>
</evidence>
<evidence type="ECO:0000256" key="4">
    <source>
        <dbReference type="ARBA" id="ARBA00023136"/>
    </source>
</evidence>
<gene>
    <name evidence="7" type="ORF">P4O66_022641</name>
</gene>
<evidence type="ECO:0000313" key="8">
    <source>
        <dbReference type="Proteomes" id="UP001239994"/>
    </source>
</evidence>
<keyword evidence="8" id="KW-1185">Reference proteome</keyword>
<organism evidence="7 8">
    <name type="scientific">Electrophorus voltai</name>
    <dbReference type="NCBI Taxonomy" id="2609070"/>
    <lineage>
        <taxon>Eukaryota</taxon>
        <taxon>Metazoa</taxon>
        <taxon>Chordata</taxon>
        <taxon>Craniata</taxon>
        <taxon>Vertebrata</taxon>
        <taxon>Euteleostomi</taxon>
        <taxon>Actinopterygii</taxon>
        <taxon>Neopterygii</taxon>
        <taxon>Teleostei</taxon>
        <taxon>Ostariophysi</taxon>
        <taxon>Gymnotiformes</taxon>
        <taxon>Gymnotoidei</taxon>
        <taxon>Gymnotidae</taxon>
        <taxon>Electrophorus</taxon>
    </lineage>
</organism>
<comment type="subcellular location">
    <subcellularLocation>
        <location evidence="1">Membrane</location>
        <topology evidence="1">Single-pass membrane protein</topology>
    </subcellularLocation>
</comment>
<feature type="transmembrane region" description="Helical" evidence="6">
    <location>
        <begin position="24"/>
        <end position="44"/>
    </location>
</feature>
<name>A0AAD9E0S6_9TELE</name>
<dbReference type="Pfam" id="PF15807">
    <property type="entry name" value="MAP17"/>
    <property type="match status" value="1"/>
</dbReference>
<evidence type="ECO:0000256" key="3">
    <source>
        <dbReference type="ARBA" id="ARBA00022989"/>
    </source>
</evidence>
<proteinExistence type="inferred from homology"/>
<keyword evidence="4 6" id="KW-0472">Membrane</keyword>
<reference evidence="7" key="1">
    <citation type="submission" date="2023-03" db="EMBL/GenBank/DDBJ databases">
        <title>Electrophorus voltai genome.</title>
        <authorList>
            <person name="Bian C."/>
        </authorList>
    </citation>
    <scope>NUCLEOTIDE SEQUENCE</scope>
    <source>
        <strain evidence="7">CB-2022</strain>
        <tissue evidence="7">Muscle</tissue>
    </source>
</reference>
<comment type="caution">
    <text evidence="7">The sequence shown here is derived from an EMBL/GenBank/DDBJ whole genome shotgun (WGS) entry which is preliminary data.</text>
</comment>
<evidence type="ECO:0000313" key="7">
    <source>
        <dbReference type="EMBL" id="KAK1801031.1"/>
    </source>
</evidence>
<evidence type="ECO:0000256" key="1">
    <source>
        <dbReference type="ARBA" id="ARBA00004167"/>
    </source>
</evidence>
<protein>
    <submittedName>
        <fullName evidence="7">Uncharacterized protein</fullName>
    </submittedName>
</protein>
<accession>A0AAD9E0S6</accession>
<feature type="non-terminal residue" evidence="7">
    <location>
        <position position="1"/>
    </location>
</feature>
<keyword evidence="2 6" id="KW-0812">Transmembrane</keyword>
<keyword evidence="3 6" id="KW-1133">Transmembrane helix</keyword>
<dbReference type="GO" id="GO:0016020">
    <property type="term" value="C:membrane"/>
    <property type="evidence" value="ECO:0007669"/>
    <property type="project" value="UniProtKB-SubCell"/>
</dbReference>
<evidence type="ECO:0000256" key="5">
    <source>
        <dbReference type="ARBA" id="ARBA00049650"/>
    </source>
</evidence>
<dbReference type="InterPro" id="IPR031627">
    <property type="entry name" value="PDZK1IP1/SMIM24"/>
</dbReference>
<evidence type="ECO:0000256" key="2">
    <source>
        <dbReference type="ARBA" id="ARBA00022692"/>
    </source>
</evidence>
<dbReference type="Proteomes" id="UP001239994">
    <property type="component" value="Unassembled WGS sequence"/>
</dbReference>
<sequence>MSCVINHTGSLRTGIQEKTTMQPLLVGLTAVVGFLFIVFAILIMKRIFFKKDRNEEMADTNGYDNKALEVEAAEEQK</sequence>
<dbReference type="AlphaFoldDB" id="A0AAD9E0S6"/>
<comment type="similarity">
    <text evidence="5">Belongs to the PDZK1-interacting protein 1/SMIM24 family.</text>
</comment>
<dbReference type="EMBL" id="JAROKS010000009">
    <property type="protein sequence ID" value="KAK1801031.1"/>
    <property type="molecule type" value="Genomic_DNA"/>
</dbReference>